<accession>A0AA37SWY4</accession>
<name>A0AA37SWY4_9ALTE</name>
<feature type="region of interest" description="Disordered" evidence="1">
    <location>
        <begin position="76"/>
        <end position="96"/>
    </location>
</feature>
<feature type="signal peptide" evidence="2">
    <location>
        <begin position="1"/>
        <end position="29"/>
    </location>
</feature>
<reference evidence="3" key="1">
    <citation type="journal article" date="2014" name="Int. J. Syst. Evol. Microbiol.">
        <title>Complete genome sequence of Corynebacterium casei LMG S-19264T (=DSM 44701T), isolated from a smear-ripened cheese.</title>
        <authorList>
            <consortium name="US DOE Joint Genome Institute (JGI-PGF)"/>
            <person name="Walter F."/>
            <person name="Albersmeier A."/>
            <person name="Kalinowski J."/>
            <person name="Ruckert C."/>
        </authorList>
    </citation>
    <scope>NUCLEOTIDE SEQUENCE</scope>
    <source>
        <strain evidence="3">NBRC 110023</strain>
    </source>
</reference>
<evidence type="ECO:0000256" key="1">
    <source>
        <dbReference type="SAM" id="MobiDB-lite"/>
    </source>
</evidence>
<dbReference type="EMBL" id="BSOT01000005">
    <property type="protein sequence ID" value="GLR71127.1"/>
    <property type="molecule type" value="Genomic_DNA"/>
</dbReference>
<dbReference type="RefSeq" id="WP_284217428.1">
    <property type="nucleotide sequence ID" value="NZ_BSOT01000005.1"/>
</dbReference>
<feature type="chain" id="PRO_5041398982" evidence="2">
    <location>
        <begin position="30"/>
        <end position="130"/>
    </location>
</feature>
<evidence type="ECO:0000313" key="3">
    <source>
        <dbReference type="EMBL" id="GLR71127.1"/>
    </source>
</evidence>
<dbReference type="AlphaFoldDB" id="A0AA37SWY4"/>
<evidence type="ECO:0000256" key="2">
    <source>
        <dbReference type="SAM" id="SignalP"/>
    </source>
</evidence>
<reference evidence="3" key="2">
    <citation type="submission" date="2023-01" db="EMBL/GenBank/DDBJ databases">
        <title>Draft genome sequence of Agaribacter marinus strain NBRC 110023.</title>
        <authorList>
            <person name="Sun Q."/>
            <person name="Mori K."/>
        </authorList>
    </citation>
    <scope>NUCLEOTIDE SEQUENCE</scope>
    <source>
        <strain evidence="3">NBRC 110023</strain>
    </source>
</reference>
<organism evidence="3 4">
    <name type="scientific">Agaribacter marinus</name>
    <dbReference type="NCBI Taxonomy" id="1431249"/>
    <lineage>
        <taxon>Bacteria</taxon>
        <taxon>Pseudomonadati</taxon>
        <taxon>Pseudomonadota</taxon>
        <taxon>Gammaproteobacteria</taxon>
        <taxon>Alteromonadales</taxon>
        <taxon>Alteromonadaceae</taxon>
        <taxon>Agaribacter</taxon>
    </lineage>
</organism>
<gene>
    <name evidence="3" type="ORF">GCM10007852_20350</name>
</gene>
<dbReference type="Proteomes" id="UP001156601">
    <property type="component" value="Unassembled WGS sequence"/>
</dbReference>
<evidence type="ECO:0000313" key="4">
    <source>
        <dbReference type="Proteomes" id="UP001156601"/>
    </source>
</evidence>
<keyword evidence="4" id="KW-1185">Reference proteome</keyword>
<keyword evidence="2" id="KW-0732">Signal</keyword>
<sequence length="130" mass="13156">MTKILNLKNKISSVLAFCTLCFVVSTANAADVAKGASIAKSVSSTVKVSNIVRPSAVGKGIVASIVSNGRGSSNLELEAKSDKSSNKASISNSSQPTLTLCGGQLIEGLCLGGGFLPGRYVPPTVTTTVP</sequence>
<proteinExistence type="predicted"/>
<comment type="caution">
    <text evidence="3">The sequence shown here is derived from an EMBL/GenBank/DDBJ whole genome shotgun (WGS) entry which is preliminary data.</text>
</comment>
<protein>
    <submittedName>
        <fullName evidence="3">Uncharacterized protein</fullName>
    </submittedName>
</protein>